<dbReference type="PROSITE" id="PS50082">
    <property type="entry name" value="WD_REPEATS_2"/>
    <property type="match status" value="1"/>
</dbReference>
<dbReference type="Pfam" id="PF00400">
    <property type="entry name" value="WD40"/>
    <property type="match status" value="3"/>
</dbReference>
<dbReference type="InterPro" id="IPR050459">
    <property type="entry name" value="WD_repeat_RBAP46/RBAP48/MSI1"/>
</dbReference>
<comment type="subcellular location">
    <subcellularLocation>
        <location evidence="1">Nucleus</location>
    </subcellularLocation>
</comment>
<reference evidence="10" key="1">
    <citation type="submission" date="2020-10" db="EMBL/GenBank/DDBJ databases">
        <title>Unveiling of a novel bifunctional photoreceptor, Dualchrome1, isolated from a cosmopolitan green alga.</title>
        <authorList>
            <person name="Suzuki S."/>
            <person name="Kawachi M."/>
        </authorList>
    </citation>
    <scope>NUCLEOTIDE SEQUENCE</scope>
    <source>
        <strain evidence="10">NIES 2893</strain>
    </source>
</reference>
<evidence type="ECO:0000256" key="5">
    <source>
        <dbReference type="ARBA" id="ARBA00022853"/>
    </source>
</evidence>
<keyword evidence="3 7" id="KW-0853">WD repeat</keyword>
<feature type="compositionally biased region" description="Polar residues" evidence="8">
    <location>
        <begin position="413"/>
        <end position="427"/>
    </location>
</feature>
<evidence type="ECO:0000256" key="4">
    <source>
        <dbReference type="ARBA" id="ARBA00022737"/>
    </source>
</evidence>
<dbReference type="EMBL" id="BNJQ01000020">
    <property type="protein sequence ID" value="GHP08403.1"/>
    <property type="molecule type" value="Genomic_DNA"/>
</dbReference>
<dbReference type="InterPro" id="IPR036322">
    <property type="entry name" value="WD40_repeat_dom_sf"/>
</dbReference>
<feature type="region of interest" description="Disordered" evidence="8">
    <location>
        <begin position="510"/>
        <end position="556"/>
    </location>
</feature>
<evidence type="ECO:0000259" key="9">
    <source>
        <dbReference type="Pfam" id="PF12265"/>
    </source>
</evidence>
<dbReference type="SMART" id="SM00320">
    <property type="entry name" value="WD40"/>
    <property type="match status" value="6"/>
</dbReference>
<gene>
    <name evidence="10" type="ORF">PPROV_000714200</name>
</gene>
<evidence type="ECO:0000256" key="2">
    <source>
        <dbReference type="ARBA" id="ARBA00009341"/>
    </source>
</evidence>
<feature type="compositionally biased region" description="Low complexity" evidence="8">
    <location>
        <begin position="428"/>
        <end position="438"/>
    </location>
</feature>
<evidence type="ECO:0000256" key="3">
    <source>
        <dbReference type="ARBA" id="ARBA00022574"/>
    </source>
</evidence>
<dbReference type="InterPro" id="IPR001680">
    <property type="entry name" value="WD40_rpt"/>
</dbReference>
<dbReference type="GO" id="GO:0005634">
    <property type="term" value="C:nucleus"/>
    <property type="evidence" value="ECO:0007669"/>
    <property type="project" value="UniProtKB-SubCell"/>
</dbReference>
<dbReference type="SUPFAM" id="SSF50978">
    <property type="entry name" value="WD40 repeat-like"/>
    <property type="match status" value="1"/>
</dbReference>
<dbReference type="InterPro" id="IPR019775">
    <property type="entry name" value="WD40_repeat_CS"/>
</dbReference>
<name>A0A830HNV9_9CHLO</name>
<evidence type="ECO:0000313" key="10">
    <source>
        <dbReference type="EMBL" id="GHP08403.1"/>
    </source>
</evidence>
<feature type="compositionally biased region" description="Gly residues" evidence="8">
    <location>
        <begin position="517"/>
        <end position="526"/>
    </location>
</feature>
<comment type="similarity">
    <text evidence="2">Belongs to the WD repeat RBAP46/RBAP48/MSI1 family.</text>
</comment>
<evidence type="ECO:0000256" key="7">
    <source>
        <dbReference type="PROSITE-ProRule" id="PRU00221"/>
    </source>
</evidence>
<feature type="domain" description="Histone-binding protein RBBP4-like N-terminal" evidence="9">
    <location>
        <begin position="25"/>
        <end position="124"/>
    </location>
</feature>
<dbReference type="InterPro" id="IPR015943">
    <property type="entry name" value="WD40/YVTN_repeat-like_dom_sf"/>
</dbReference>
<dbReference type="Proteomes" id="UP000660262">
    <property type="component" value="Unassembled WGS sequence"/>
</dbReference>
<keyword evidence="4" id="KW-0677">Repeat</keyword>
<evidence type="ECO:0000256" key="6">
    <source>
        <dbReference type="ARBA" id="ARBA00023242"/>
    </source>
</evidence>
<dbReference type="Pfam" id="PF12265">
    <property type="entry name" value="CAF1C_H4-bd"/>
    <property type="match status" value="1"/>
</dbReference>
<sequence length="556" mass="58593">MAPPPSPAGDNAGLSAETRSRWNRFRNAVPVMYDTILSHNLAWPCLSCRFGDLVAEDTERQRRTSHVHEMSAAAPAAAAAAAAAAPAAQRADLSPNTLSYRRIYLSEQVTEGCGLPNTILVATAAVPKARTSDTVECASTLQLRGKCRSLRVEKTIVHPGEVNRIRELPTHPHVVATQTDVKEVYVWDTAAFGGLQGAADLDARGGKPDVPTLTLAGHTDVAQFALAASPTAPRVASGGQDAAVLVWNLEDALGSAGGGAGGAAAAFSTTTLQPMASFCGLHKKTVEDVVFHPKDAKLLASVADDRAMCVLDVRNPRCAAIHVKGAHNDDAQCIDWCTVDDTKIATGGADGVVKVFDIRMAGLMSAANCVAQFKKHTASVLRVSWHPTDPCVLASSGEDGLLYVWEMSEKQRQNGGSQMPSAFQQQGAASPSVEAPAPATYPSRANSSGVLFCHAGHPSDEVVDFQFDPNDPWTVMSMSNDSGANGGSTMQIWRISDLITRTDAEVEAELDQLVANDGGGGGGGGGRGDDDGEEEEEEEEEEDSSEDDMDEDEEDG</sequence>
<comment type="caution">
    <text evidence="10">The sequence shown here is derived from an EMBL/GenBank/DDBJ whole genome shotgun (WGS) entry which is preliminary data.</text>
</comment>
<dbReference type="OrthoDB" id="427795at2759"/>
<dbReference type="PANTHER" id="PTHR22850">
    <property type="entry name" value="WD40 REPEAT FAMILY"/>
    <property type="match status" value="1"/>
</dbReference>
<keyword evidence="11" id="KW-1185">Reference proteome</keyword>
<dbReference type="GO" id="GO:0006325">
    <property type="term" value="P:chromatin organization"/>
    <property type="evidence" value="ECO:0007669"/>
    <property type="project" value="UniProtKB-KW"/>
</dbReference>
<evidence type="ECO:0000313" key="11">
    <source>
        <dbReference type="Proteomes" id="UP000660262"/>
    </source>
</evidence>
<proteinExistence type="inferred from homology"/>
<dbReference type="InterPro" id="IPR022052">
    <property type="entry name" value="Histone-bd_RBBP4-like_N"/>
</dbReference>
<accession>A0A830HNV9</accession>
<dbReference type="Gene3D" id="2.130.10.10">
    <property type="entry name" value="YVTN repeat-like/Quinoprotein amine dehydrogenase"/>
    <property type="match status" value="1"/>
</dbReference>
<dbReference type="AlphaFoldDB" id="A0A830HNV9"/>
<protein>
    <recommendedName>
        <fullName evidence="9">Histone-binding protein RBBP4-like N-terminal domain-containing protein</fullName>
    </recommendedName>
</protein>
<feature type="repeat" description="WD" evidence="7">
    <location>
        <begin position="373"/>
        <end position="415"/>
    </location>
</feature>
<feature type="compositionally biased region" description="Acidic residues" evidence="8">
    <location>
        <begin position="530"/>
        <end position="556"/>
    </location>
</feature>
<evidence type="ECO:0000256" key="8">
    <source>
        <dbReference type="SAM" id="MobiDB-lite"/>
    </source>
</evidence>
<keyword evidence="5" id="KW-0156">Chromatin regulator</keyword>
<feature type="region of interest" description="Disordered" evidence="8">
    <location>
        <begin position="413"/>
        <end position="441"/>
    </location>
</feature>
<keyword evidence="6" id="KW-0539">Nucleus</keyword>
<dbReference type="PROSITE" id="PS00678">
    <property type="entry name" value="WD_REPEATS_1"/>
    <property type="match status" value="1"/>
</dbReference>
<dbReference type="PROSITE" id="PS50294">
    <property type="entry name" value="WD_REPEATS_REGION"/>
    <property type="match status" value="1"/>
</dbReference>
<organism evidence="10 11">
    <name type="scientific">Pycnococcus provasolii</name>
    <dbReference type="NCBI Taxonomy" id="41880"/>
    <lineage>
        <taxon>Eukaryota</taxon>
        <taxon>Viridiplantae</taxon>
        <taxon>Chlorophyta</taxon>
        <taxon>Pseudoscourfieldiophyceae</taxon>
        <taxon>Pseudoscourfieldiales</taxon>
        <taxon>Pycnococcaceae</taxon>
        <taxon>Pycnococcus</taxon>
    </lineage>
</organism>
<evidence type="ECO:0000256" key="1">
    <source>
        <dbReference type="ARBA" id="ARBA00004123"/>
    </source>
</evidence>